<name>A0ABT4ZJB7_9RHOB</name>
<protein>
    <submittedName>
        <fullName evidence="1">Uncharacterized protein</fullName>
    </submittedName>
</protein>
<dbReference type="InterPro" id="IPR056114">
    <property type="entry name" value="DUF7697"/>
</dbReference>
<accession>A0ABT4ZJB7</accession>
<evidence type="ECO:0000313" key="2">
    <source>
        <dbReference type="Proteomes" id="UP001165641"/>
    </source>
</evidence>
<keyword evidence="2" id="KW-1185">Reference proteome</keyword>
<gene>
    <name evidence="1" type="ORF">PAF17_16345</name>
</gene>
<dbReference type="RefSeq" id="WP_271890166.1">
    <property type="nucleotide sequence ID" value="NZ_JAQBIE010000025.1"/>
</dbReference>
<dbReference type="Proteomes" id="UP001165641">
    <property type="component" value="Unassembled WGS sequence"/>
</dbReference>
<proteinExistence type="predicted"/>
<dbReference type="EMBL" id="JAQBIE010000025">
    <property type="protein sequence ID" value="MDB6179063.1"/>
    <property type="molecule type" value="Genomic_DNA"/>
</dbReference>
<dbReference type="Pfam" id="PF24752">
    <property type="entry name" value="DUF7697"/>
    <property type="match status" value="1"/>
</dbReference>
<sequence length="52" mass="5233">MLPGAAIGWDLNAALGLAAALGVPAPAAAELLPIIEAIFVRQVNANTGEKHD</sequence>
<evidence type="ECO:0000313" key="1">
    <source>
        <dbReference type="EMBL" id="MDB6179063.1"/>
    </source>
</evidence>
<organism evidence="1 2">
    <name type="scientific">Paracoccus onchidii</name>
    <dbReference type="NCBI Taxonomy" id="3017813"/>
    <lineage>
        <taxon>Bacteria</taxon>
        <taxon>Pseudomonadati</taxon>
        <taxon>Pseudomonadota</taxon>
        <taxon>Alphaproteobacteria</taxon>
        <taxon>Rhodobacterales</taxon>
        <taxon>Paracoccaceae</taxon>
        <taxon>Paracoccus</taxon>
    </lineage>
</organism>
<comment type="caution">
    <text evidence="1">The sequence shown here is derived from an EMBL/GenBank/DDBJ whole genome shotgun (WGS) entry which is preliminary data.</text>
</comment>
<reference evidence="1" key="1">
    <citation type="submission" date="2022-12" db="EMBL/GenBank/DDBJ databases">
        <title>Paracoccus onchidii sp. nov., isolated from a marine invertebrate from the South China Sea.</title>
        <authorList>
            <person name="Xu S."/>
            <person name="Liu Z."/>
            <person name="Xu Y."/>
        </authorList>
    </citation>
    <scope>NUCLEOTIDE SEQUENCE</scope>
    <source>
        <strain evidence="1">Z330</strain>
    </source>
</reference>